<dbReference type="InterPro" id="IPR009091">
    <property type="entry name" value="RCC1/BLIP-II"/>
</dbReference>
<dbReference type="PANTHER" id="PTHR45982:SF1">
    <property type="entry name" value="REGULATOR OF CHROMOSOME CONDENSATION"/>
    <property type="match status" value="1"/>
</dbReference>
<evidence type="ECO:0000256" key="1">
    <source>
        <dbReference type="ARBA" id="ARBA00022658"/>
    </source>
</evidence>
<feature type="domain" description="RCC1-like" evidence="3">
    <location>
        <begin position="668"/>
        <end position="919"/>
    </location>
</feature>
<organism evidence="4 5">
    <name type="scientific">Candidatus Kaiserbacteria bacterium RIFCSPHIGHO2_02_FULL_49_34</name>
    <dbReference type="NCBI Taxonomy" id="1798491"/>
    <lineage>
        <taxon>Bacteria</taxon>
        <taxon>Candidatus Kaiseribacteriota</taxon>
    </lineage>
</organism>
<dbReference type="AlphaFoldDB" id="A0A1F6DLN4"/>
<dbReference type="GO" id="GO:0005737">
    <property type="term" value="C:cytoplasm"/>
    <property type="evidence" value="ECO:0007669"/>
    <property type="project" value="TreeGrafter"/>
</dbReference>
<dbReference type="Gene3D" id="2.130.10.30">
    <property type="entry name" value="Regulator of chromosome condensation 1/beta-lactamase-inhibitor protein II"/>
    <property type="match status" value="4"/>
</dbReference>
<accession>A0A1F6DLN4</accession>
<dbReference type="PROSITE" id="PS50012">
    <property type="entry name" value="RCC1_3"/>
    <property type="match status" value="11"/>
</dbReference>
<name>A0A1F6DLN4_9BACT</name>
<evidence type="ECO:0000313" key="4">
    <source>
        <dbReference type="EMBL" id="OGG62303.1"/>
    </source>
</evidence>
<dbReference type="PANTHER" id="PTHR45982">
    <property type="entry name" value="REGULATOR OF CHROMOSOME CONDENSATION"/>
    <property type="match status" value="1"/>
</dbReference>
<dbReference type="InterPro" id="IPR000408">
    <property type="entry name" value="Reg_chr_condens"/>
</dbReference>
<dbReference type="EMBL" id="MFLE01000007">
    <property type="protein sequence ID" value="OGG62303.1"/>
    <property type="molecule type" value="Genomic_DNA"/>
</dbReference>
<dbReference type="PRINTS" id="PR00633">
    <property type="entry name" value="RCCNDNSATION"/>
</dbReference>
<evidence type="ECO:0000259" key="3">
    <source>
        <dbReference type="Pfam" id="PF25390"/>
    </source>
</evidence>
<dbReference type="InterPro" id="IPR058923">
    <property type="entry name" value="RCC1-like_dom"/>
</dbReference>
<dbReference type="STRING" id="1798491.A3C87_02245"/>
<dbReference type="InterPro" id="IPR051553">
    <property type="entry name" value="Ran_GTPase-activating"/>
</dbReference>
<evidence type="ECO:0000256" key="2">
    <source>
        <dbReference type="ARBA" id="ARBA00022737"/>
    </source>
</evidence>
<dbReference type="Pfam" id="PF13540">
    <property type="entry name" value="RCC1_2"/>
    <property type="match status" value="1"/>
</dbReference>
<comment type="caution">
    <text evidence="4">The sequence shown here is derived from an EMBL/GenBank/DDBJ whole genome shotgun (WGS) entry which is preliminary data.</text>
</comment>
<protein>
    <recommendedName>
        <fullName evidence="3">RCC1-like domain-containing protein</fullName>
    </recommendedName>
</protein>
<proteinExistence type="predicted"/>
<dbReference type="Pfam" id="PF25390">
    <property type="entry name" value="WD40_RLD"/>
    <property type="match status" value="1"/>
</dbReference>
<reference evidence="4 5" key="1">
    <citation type="journal article" date="2016" name="Nat. Commun.">
        <title>Thousands of microbial genomes shed light on interconnected biogeochemical processes in an aquifer system.</title>
        <authorList>
            <person name="Anantharaman K."/>
            <person name="Brown C.T."/>
            <person name="Hug L.A."/>
            <person name="Sharon I."/>
            <person name="Castelle C.J."/>
            <person name="Probst A.J."/>
            <person name="Thomas B.C."/>
            <person name="Singh A."/>
            <person name="Wilkins M.J."/>
            <person name="Karaoz U."/>
            <person name="Brodie E.L."/>
            <person name="Williams K.H."/>
            <person name="Hubbard S.S."/>
            <person name="Banfield J.F."/>
        </authorList>
    </citation>
    <scope>NUCLEOTIDE SEQUENCE [LARGE SCALE GENOMIC DNA]</scope>
</reference>
<keyword evidence="1" id="KW-0344">Guanine-nucleotide releasing factor</keyword>
<dbReference type="Proteomes" id="UP000176511">
    <property type="component" value="Unassembled WGS sequence"/>
</dbReference>
<dbReference type="SUPFAM" id="SSF50985">
    <property type="entry name" value="RCC1/BLIP-II"/>
    <property type="match status" value="3"/>
</dbReference>
<dbReference type="Pfam" id="PF00415">
    <property type="entry name" value="RCC1"/>
    <property type="match status" value="3"/>
</dbReference>
<keyword evidence="2" id="KW-0677">Repeat</keyword>
<dbReference type="GO" id="GO:0005085">
    <property type="term" value="F:guanyl-nucleotide exchange factor activity"/>
    <property type="evidence" value="ECO:0007669"/>
    <property type="project" value="TreeGrafter"/>
</dbReference>
<gene>
    <name evidence="4" type="ORF">A3C87_02245</name>
</gene>
<evidence type="ECO:0000313" key="5">
    <source>
        <dbReference type="Proteomes" id="UP000176511"/>
    </source>
</evidence>
<dbReference type="PROSITE" id="PS00626">
    <property type="entry name" value="RCC1_2"/>
    <property type="match status" value="1"/>
</dbReference>
<sequence length="1013" mass="106371">MTLHTKIFSTLVAVAFLLIVGVVISYTGAADVATTVEITNEPPTIDSIRIATSEFGTDNIAGDGITPVVGFDRIVHLTGTVTDLNGKTSVASSSISALFYRTSKTESCLASNNNCYHITQCAINTDTLSDVELLYDCPVPIAYYTDATDASSRYASDNWTGTVSVVDEGQGAASSTITTEVNALLALNIPEGIDYGTLSLGDISSSPVDFPLTQRGNTRADVFVSGGDMDCDLGMLEGSKQRYSLSGSAPYDDVSTKPLTEIPVQANLVVPFQVTASPVATSLYWRIAIPQVGIKGNCIGSNTISLVALSNKEATFFAGHGNHAAAIVEGALYMWGANQFGQLGLSDNNNRLHPTRVGTDSDWQSVAVGYFHTLALKTNGDLYAWGLGAQGQLGQGSGTNYNTPQQVTAIAGGWQKISAGSHHSLALHSNGTLYTFGYNAFGQLGRSGTVTTPTAIDANTYLDIQGAYMQSYVVRSDGTVLSFGRNESGQLCNGETAPSTQAHQTPIVVSMPTPTKITAGVSHVSFLMQDGTIRACGAGNSGQLGTGSTISLLTPTDIGAGGGWLDLASGFNHVVGQKADGWYGWGANINGQLGLGDLSNRMSPTFMGGTIDMLIPAASATLIRMADGDARVTGLGILNEQAAFAWRETPISILGTATDWVAGHALFGATIALRANGTLWSWGHNTAGQLGLGHLNNKSAPQQIGVNTDWVQLEVGYGTGYARNSNNELFAWGSGGYGALGDGTFISKQSPVQIAGSWTKLFKGELNGFAIKSDGKLYAWGRNQNGELGIGYTTSDPSGEENPVKVNDDLDWKMVSGRVSHTLAIKENGDLYSWGAHLTGRTGLGLTSGRALVPTLVDNTKNWTAIAAGHEHSLGIADGKLYSWGFNNFGQLGLGDTTQRTVPTQVGSATNWIAVAAGRYWQQSFALKSDGTLWSFGNNGNAALCQSTSIPSLNVPTQVGAETNWAEVTAGENHVILRKTNGTLYACGVDTYGQLGVGNMNDISTSANVTPTW</sequence>